<dbReference type="InterPro" id="IPR011990">
    <property type="entry name" value="TPR-like_helical_dom_sf"/>
</dbReference>
<dbReference type="InterPro" id="IPR036890">
    <property type="entry name" value="HATPase_C_sf"/>
</dbReference>
<evidence type="ECO:0000256" key="10">
    <source>
        <dbReference type="SAM" id="SignalP"/>
    </source>
</evidence>
<evidence type="ECO:0000256" key="9">
    <source>
        <dbReference type="SAM" id="Coils"/>
    </source>
</evidence>
<dbReference type="GO" id="GO:0005524">
    <property type="term" value="F:ATP binding"/>
    <property type="evidence" value="ECO:0007669"/>
    <property type="project" value="UniProtKB-KW"/>
</dbReference>
<evidence type="ECO:0000256" key="3">
    <source>
        <dbReference type="ARBA" id="ARBA00022553"/>
    </source>
</evidence>
<comment type="catalytic activity">
    <reaction evidence="1">
        <text>ATP + protein L-histidine = ADP + protein N-phospho-L-histidine.</text>
        <dbReference type="EC" id="2.7.13.3"/>
    </reaction>
</comment>
<evidence type="ECO:0000259" key="11">
    <source>
        <dbReference type="PROSITE" id="PS50109"/>
    </source>
</evidence>
<comment type="caution">
    <text evidence="12">The sequence shown here is derived from an EMBL/GenBank/DDBJ whole genome shotgun (WGS) entry which is preliminary data.</text>
</comment>
<keyword evidence="4" id="KW-0808">Transferase</keyword>
<dbReference type="InterPro" id="IPR003594">
    <property type="entry name" value="HATPase_dom"/>
</dbReference>
<dbReference type="PANTHER" id="PTHR24421">
    <property type="entry name" value="NITRATE/NITRITE SENSOR PROTEIN NARX-RELATED"/>
    <property type="match status" value="1"/>
</dbReference>
<dbReference type="Pfam" id="PF02518">
    <property type="entry name" value="HATPase_c"/>
    <property type="match status" value="1"/>
</dbReference>
<protein>
    <recommendedName>
        <fullName evidence="2">histidine kinase</fullName>
        <ecNumber evidence="2">2.7.13.3</ecNumber>
    </recommendedName>
</protein>
<gene>
    <name evidence="12" type="ORF">FHS57_004351</name>
</gene>
<dbReference type="EMBL" id="JACIBY010000010">
    <property type="protein sequence ID" value="MBB3840331.1"/>
    <property type="molecule type" value="Genomic_DNA"/>
</dbReference>
<dbReference type="Gene3D" id="3.30.565.10">
    <property type="entry name" value="Histidine kinase-like ATPase, C-terminal domain"/>
    <property type="match status" value="1"/>
</dbReference>
<dbReference type="SUPFAM" id="SSF81901">
    <property type="entry name" value="HCP-like"/>
    <property type="match status" value="1"/>
</dbReference>
<dbReference type="CDD" id="cd16917">
    <property type="entry name" value="HATPase_UhpB-NarQ-NarX-like"/>
    <property type="match status" value="1"/>
</dbReference>
<dbReference type="GO" id="GO:0046983">
    <property type="term" value="F:protein dimerization activity"/>
    <property type="evidence" value="ECO:0007669"/>
    <property type="project" value="InterPro"/>
</dbReference>
<dbReference type="Gene3D" id="1.25.40.10">
    <property type="entry name" value="Tetratricopeptide repeat domain"/>
    <property type="match status" value="2"/>
</dbReference>
<dbReference type="InterPro" id="IPR011712">
    <property type="entry name" value="Sig_transdc_His_kin_sub3_dim/P"/>
</dbReference>
<dbReference type="AlphaFoldDB" id="A0A7W6ESB4"/>
<evidence type="ECO:0000256" key="1">
    <source>
        <dbReference type="ARBA" id="ARBA00000085"/>
    </source>
</evidence>
<dbReference type="GO" id="GO:0000155">
    <property type="term" value="F:phosphorelay sensor kinase activity"/>
    <property type="evidence" value="ECO:0007669"/>
    <property type="project" value="InterPro"/>
</dbReference>
<dbReference type="InterPro" id="IPR050482">
    <property type="entry name" value="Sensor_HK_TwoCompSys"/>
</dbReference>
<reference evidence="12 13" key="1">
    <citation type="submission" date="2020-08" db="EMBL/GenBank/DDBJ databases">
        <title>Genomic Encyclopedia of Type Strains, Phase IV (KMG-IV): sequencing the most valuable type-strain genomes for metagenomic binning, comparative biology and taxonomic classification.</title>
        <authorList>
            <person name="Goeker M."/>
        </authorList>
    </citation>
    <scope>NUCLEOTIDE SEQUENCE [LARGE SCALE GENOMIC DNA]</scope>
    <source>
        <strain evidence="12 13">DSM 17976</strain>
    </source>
</reference>
<dbReference type="InterPro" id="IPR005467">
    <property type="entry name" value="His_kinase_dom"/>
</dbReference>
<dbReference type="RefSeq" id="WP_183977249.1">
    <property type="nucleotide sequence ID" value="NZ_JACIBY010000010.1"/>
</dbReference>
<dbReference type="SMART" id="SM00028">
    <property type="entry name" value="TPR"/>
    <property type="match status" value="4"/>
</dbReference>
<evidence type="ECO:0000256" key="5">
    <source>
        <dbReference type="ARBA" id="ARBA00022741"/>
    </source>
</evidence>
<keyword evidence="5" id="KW-0547">Nucleotide-binding</keyword>
<keyword evidence="3" id="KW-0597">Phosphoprotein</keyword>
<keyword evidence="10" id="KW-0732">Signal</keyword>
<dbReference type="SUPFAM" id="SSF55874">
    <property type="entry name" value="ATPase domain of HSP90 chaperone/DNA topoisomerase II/histidine kinase"/>
    <property type="match status" value="1"/>
</dbReference>
<keyword evidence="8" id="KW-0902">Two-component regulatory system</keyword>
<dbReference type="GO" id="GO:0016020">
    <property type="term" value="C:membrane"/>
    <property type="evidence" value="ECO:0007669"/>
    <property type="project" value="InterPro"/>
</dbReference>
<evidence type="ECO:0000256" key="4">
    <source>
        <dbReference type="ARBA" id="ARBA00022679"/>
    </source>
</evidence>
<feature type="chain" id="PRO_5031026468" description="histidine kinase" evidence="10">
    <location>
        <begin position="21"/>
        <end position="605"/>
    </location>
</feature>
<keyword evidence="6 12" id="KW-0418">Kinase</keyword>
<dbReference type="InterPro" id="IPR019734">
    <property type="entry name" value="TPR_rpt"/>
</dbReference>
<feature type="signal peptide" evidence="10">
    <location>
        <begin position="1"/>
        <end position="20"/>
    </location>
</feature>
<evidence type="ECO:0000256" key="2">
    <source>
        <dbReference type="ARBA" id="ARBA00012438"/>
    </source>
</evidence>
<proteinExistence type="predicted"/>
<dbReference type="Proteomes" id="UP000541352">
    <property type="component" value="Unassembled WGS sequence"/>
</dbReference>
<evidence type="ECO:0000256" key="7">
    <source>
        <dbReference type="ARBA" id="ARBA00022840"/>
    </source>
</evidence>
<organism evidence="12 13">
    <name type="scientific">Runella defluvii</name>
    <dbReference type="NCBI Taxonomy" id="370973"/>
    <lineage>
        <taxon>Bacteria</taxon>
        <taxon>Pseudomonadati</taxon>
        <taxon>Bacteroidota</taxon>
        <taxon>Cytophagia</taxon>
        <taxon>Cytophagales</taxon>
        <taxon>Spirosomataceae</taxon>
        <taxon>Runella</taxon>
    </lineage>
</organism>
<evidence type="ECO:0000313" key="12">
    <source>
        <dbReference type="EMBL" id="MBB3840331.1"/>
    </source>
</evidence>
<dbReference type="Pfam" id="PF07730">
    <property type="entry name" value="HisKA_3"/>
    <property type="match status" value="1"/>
</dbReference>
<feature type="domain" description="Histidine kinase" evidence="11">
    <location>
        <begin position="519"/>
        <end position="605"/>
    </location>
</feature>
<dbReference type="SMART" id="SM00387">
    <property type="entry name" value="HATPase_c"/>
    <property type="match status" value="1"/>
</dbReference>
<accession>A0A7W6ESB4</accession>
<dbReference type="Gene3D" id="1.20.5.1930">
    <property type="match status" value="1"/>
</dbReference>
<sequence length="605" mass="69751">MKKIVLNFFLLYALSTPLLAQNPLLDSLIQNIEGWGKKPPSVERDTNLILSLSLLTERSINLGDARKVFFLDSLSRFTQKANWLKGLGLYQRALGKKNDVQGNYTDAFNHYEQAIQLLKKAGGDPYELGYAYVLAGFVLNNNKLTNKCLEYLNEALPYAKATKNKNNLCWIYDFLGDYNYYDSFGVRNYKKALFYYQEVEKNIPFTTSPTLKADNPHCLANVHMKLGNESLANQYRDKALTIAKHYNNRVVIFATYADLADIYQQRKDYPKAIEYRLASLDYARQSGWKEMESRAENYIYTTYKLAGDYQNALKYFEAHKAHEDSLGRFSVQKAYDELQAKYKTEQQQLRITELENEHLTRTRNILITSLLLGVGLVLYIIWSNQKLRSKNDELQRKNKEIEEALFRGQTIERKRVASELHDNLNTKIAALRWRLEALDTSRYPQADQKIHESLVQMLEDVYADIRLISHNLLPPELETQGLVVALHTLTEKLNLNTKTHFRLVSADINERFDPKIAYQLYSIALELVNNVLKHAHAQNVWMSVSKNERHIILTVSDDGVGFQTEHQTDGVGLRNISARVEALEGHWEVETKPHVGTKVTIEIPV</sequence>
<evidence type="ECO:0000256" key="8">
    <source>
        <dbReference type="ARBA" id="ARBA00023012"/>
    </source>
</evidence>
<name>A0A7W6ESB4_9BACT</name>
<keyword evidence="7" id="KW-0067">ATP-binding</keyword>
<dbReference type="PROSITE" id="PS50109">
    <property type="entry name" value="HIS_KIN"/>
    <property type="match status" value="1"/>
</dbReference>
<keyword evidence="13" id="KW-1185">Reference proteome</keyword>
<keyword evidence="9" id="KW-0175">Coiled coil</keyword>
<evidence type="ECO:0000313" key="13">
    <source>
        <dbReference type="Proteomes" id="UP000541352"/>
    </source>
</evidence>
<feature type="coiled-coil region" evidence="9">
    <location>
        <begin position="335"/>
        <end position="407"/>
    </location>
</feature>
<dbReference type="PANTHER" id="PTHR24421:SF10">
    <property type="entry name" value="NITRATE_NITRITE SENSOR PROTEIN NARQ"/>
    <property type="match status" value="1"/>
</dbReference>
<dbReference type="EC" id="2.7.13.3" evidence="2"/>
<evidence type="ECO:0000256" key="6">
    <source>
        <dbReference type="ARBA" id="ARBA00022777"/>
    </source>
</evidence>